<evidence type="ECO:0000313" key="1">
    <source>
        <dbReference type="EMBL" id="AER59799.1"/>
    </source>
</evidence>
<proteinExistence type="predicted"/>
<name>G8FV23_9CAUD</name>
<evidence type="ECO:0000313" key="2">
    <source>
        <dbReference type="Proteomes" id="UP000005879"/>
    </source>
</evidence>
<gene>
    <name evidence="1" type="ORF">clP1_040</name>
</gene>
<protein>
    <submittedName>
        <fullName evidence="1">Uncharacterized protein</fullName>
    </submittedName>
</protein>
<dbReference type="EMBL" id="JN051154">
    <property type="protein sequence ID" value="AER59799.1"/>
    <property type="molecule type" value="Genomic_DNA"/>
</dbReference>
<dbReference type="GeneID" id="11294588"/>
<keyword evidence="2" id="KW-1185">Reference proteome</keyword>
<sequence>MNETARTIRRDMLAREIGSGLSLDRFDLNRPNINTYVIHNQDSDYYVMTVELFTKDSQVVAQKRYCYETRVDAKDVERELNQPVTQDDSGAESAGQYKAKLLSTLADKATAAAKLGTVGEHIAEVYVAAADYVKQEDY</sequence>
<dbReference type="KEGG" id="vg:11294588"/>
<reference evidence="1 2" key="1">
    <citation type="journal article" date="2012" name="Gene">
        <title>Genome sequence of the phage clP1, which infects the beer spoilage bacterium Pediococcus damnosus.</title>
        <authorList>
            <person name="Kelly D."/>
            <person name="O'Sullivan O."/>
            <person name="Mills S."/>
            <person name="McAuliffe O."/>
            <person name="Ross R.P."/>
            <person name="Neve H."/>
            <person name="Coffey A."/>
        </authorList>
    </citation>
    <scope>NUCLEOTIDE SEQUENCE [LARGE SCALE GENOMIC DNA]</scope>
</reference>
<accession>G8FV23</accession>
<dbReference type="Proteomes" id="UP000005879">
    <property type="component" value="Segment"/>
</dbReference>
<dbReference type="RefSeq" id="YP_004934205.1">
    <property type="nucleotide sequence ID" value="NC_016161.1"/>
</dbReference>
<organism evidence="1 2">
    <name type="scientific">Pediococcus phage cIP1</name>
    <dbReference type="NCBI Taxonomy" id="2681621"/>
    <lineage>
        <taxon>Viruses</taxon>
        <taxon>Duplodnaviria</taxon>
        <taxon>Heunggongvirae</taxon>
        <taxon>Uroviricota</taxon>
        <taxon>Caudoviricetes</taxon>
        <taxon>Coetzeevirus</taxon>
        <taxon>Coetzeevirus cIP1</taxon>
    </lineage>
</organism>